<dbReference type="Pfam" id="PF05368">
    <property type="entry name" value="NmrA"/>
    <property type="match status" value="1"/>
</dbReference>
<name>A0A6L8MSI1_9BURK</name>
<gene>
    <name evidence="2" type="ORF">GTP44_24025</name>
</gene>
<dbReference type="InterPro" id="IPR051604">
    <property type="entry name" value="Ergot_Alk_Oxidoreductase"/>
</dbReference>
<dbReference type="EMBL" id="WWCP01000045">
    <property type="protein sequence ID" value="MYM85002.1"/>
    <property type="molecule type" value="Genomic_DNA"/>
</dbReference>
<dbReference type="InterPro" id="IPR036291">
    <property type="entry name" value="NAD(P)-bd_dom_sf"/>
</dbReference>
<sequence length="286" mass="29684">MTFIIHGATGAQGGPLIKRLLATGKPALAAVRNAASANGMPAVAVDNASVDSLVAAYRHAEGVFFHLPLAAETERVQYARNFAQAIALARPARIIISTSGNVVDEPGSPIQVPDDSAVAVLLREVARTGVSCAVVAPRLYLENLLLPIQFDAIKAEGVLRYPLRSDYQVSWSSHLDVAEVVESLLADPTITGIVGLGHEPGLAGSDLAAGFAQHLGMPVRYEAISPEAFGVMLTPLFGAGPAAGVVAGYQAKAQTKACVIANATSAQSLLGLQPRSVQHWLADVLG</sequence>
<reference evidence="2 3" key="1">
    <citation type="submission" date="2019-12" db="EMBL/GenBank/DDBJ databases">
        <title>Novel species isolated from a subtropical stream in China.</title>
        <authorList>
            <person name="Lu H."/>
        </authorList>
    </citation>
    <scope>NUCLEOTIDE SEQUENCE [LARGE SCALE GENOMIC DNA]</scope>
    <source>
        <strain evidence="2 3">FT50W</strain>
    </source>
</reference>
<dbReference type="AlphaFoldDB" id="A0A6L8MSI1"/>
<dbReference type="PANTHER" id="PTHR43162:SF1">
    <property type="entry name" value="PRESTALK A DIFFERENTIATION PROTEIN A"/>
    <property type="match status" value="1"/>
</dbReference>
<dbReference type="InterPro" id="IPR008030">
    <property type="entry name" value="NmrA-like"/>
</dbReference>
<dbReference type="SUPFAM" id="SSF51735">
    <property type="entry name" value="NAD(P)-binding Rossmann-fold domains"/>
    <property type="match status" value="1"/>
</dbReference>
<evidence type="ECO:0000259" key="1">
    <source>
        <dbReference type="Pfam" id="PF05368"/>
    </source>
</evidence>
<dbReference type="Proteomes" id="UP000474565">
    <property type="component" value="Unassembled WGS sequence"/>
</dbReference>
<dbReference type="RefSeq" id="WP_161021401.1">
    <property type="nucleotide sequence ID" value="NZ_WWCP01000045.1"/>
</dbReference>
<accession>A0A6L8MSI1</accession>
<proteinExistence type="predicted"/>
<comment type="caution">
    <text evidence="2">The sequence shown here is derived from an EMBL/GenBank/DDBJ whole genome shotgun (WGS) entry which is preliminary data.</text>
</comment>
<evidence type="ECO:0000313" key="3">
    <source>
        <dbReference type="Proteomes" id="UP000474565"/>
    </source>
</evidence>
<evidence type="ECO:0000313" key="2">
    <source>
        <dbReference type="EMBL" id="MYM85002.1"/>
    </source>
</evidence>
<dbReference type="PANTHER" id="PTHR43162">
    <property type="match status" value="1"/>
</dbReference>
<feature type="domain" description="NmrA-like" evidence="1">
    <location>
        <begin position="4"/>
        <end position="231"/>
    </location>
</feature>
<dbReference type="Gene3D" id="3.40.50.720">
    <property type="entry name" value="NAD(P)-binding Rossmann-like Domain"/>
    <property type="match status" value="1"/>
</dbReference>
<organism evidence="2 3">
    <name type="scientific">Duganella lactea</name>
    <dbReference type="NCBI Taxonomy" id="2692173"/>
    <lineage>
        <taxon>Bacteria</taxon>
        <taxon>Pseudomonadati</taxon>
        <taxon>Pseudomonadota</taxon>
        <taxon>Betaproteobacteria</taxon>
        <taxon>Burkholderiales</taxon>
        <taxon>Oxalobacteraceae</taxon>
        <taxon>Telluria group</taxon>
        <taxon>Duganella</taxon>
    </lineage>
</organism>
<protein>
    <submittedName>
        <fullName evidence="2">NmrA family NAD(P)-binding protein</fullName>
    </submittedName>
</protein>